<gene>
    <name evidence="5" type="ORF">ACFOJE_10505</name>
</gene>
<comment type="caution">
    <text evidence="5">The sequence shown here is derived from an EMBL/GenBank/DDBJ whole genome shotgun (WGS) entry which is preliminary data.</text>
</comment>
<evidence type="ECO:0000256" key="2">
    <source>
        <dbReference type="ARBA" id="ARBA00022525"/>
    </source>
</evidence>
<organism evidence="5 6">
    <name type="scientific">Azotobacter bryophylli</name>
    <dbReference type="NCBI Taxonomy" id="1986537"/>
    <lineage>
        <taxon>Bacteria</taxon>
        <taxon>Pseudomonadati</taxon>
        <taxon>Pseudomonadota</taxon>
        <taxon>Gammaproteobacteria</taxon>
        <taxon>Pseudomonadales</taxon>
        <taxon>Pseudomonadaceae</taxon>
        <taxon>Azotobacter</taxon>
    </lineage>
</organism>
<keyword evidence="6" id="KW-1185">Reference proteome</keyword>
<dbReference type="Gene3D" id="3.40.390.10">
    <property type="entry name" value="Collagenase (Catalytic Domain)"/>
    <property type="match status" value="1"/>
</dbReference>
<name>A0ABV7AUW3_9GAMM</name>
<dbReference type="InterPro" id="IPR034033">
    <property type="entry name" value="Serralysin-like"/>
</dbReference>
<dbReference type="EMBL" id="JBHRSJ010000019">
    <property type="protein sequence ID" value="MFC2972640.1"/>
    <property type="molecule type" value="Genomic_DNA"/>
</dbReference>
<evidence type="ECO:0000259" key="4">
    <source>
        <dbReference type="SMART" id="SM00235"/>
    </source>
</evidence>
<evidence type="ECO:0000313" key="6">
    <source>
        <dbReference type="Proteomes" id="UP001595457"/>
    </source>
</evidence>
<dbReference type="RefSeq" id="WP_377814289.1">
    <property type="nucleotide sequence ID" value="NZ_JBHRSJ010000019.1"/>
</dbReference>
<keyword evidence="3" id="KW-0677">Repeat</keyword>
<comment type="subcellular location">
    <subcellularLocation>
        <location evidence="1">Secreted</location>
    </subcellularLocation>
</comment>
<dbReference type="SMART" id="SM00235">
    <property type="entry name" value="ZnMc"/>
    <property type="match status" value="1"/>
</dbReference>
<feature type="domain" description="Peptidase metallopeptidase" evidence="4">
    <location>
        <begin position="27"/>
        <end position="183"/>
    </location>
</feature>
<keyword evidence="2" id="KW-0964">Secreted</keyword>
<dbReference type="Pfam" id="PF08548">
    <property type="entry name" value="Peptidase_M10_C"/>
    <property type="match status" value="1"/>
</dbReference>
<dbReference type="InterPro" id="IPR024079">
    <property type="entry name" value="MetalloPept_cat_dom_sf"/>
</dbReference>
<proteinExistence type="predicted"/>
<evidence type="ECO:0000256" key="3">
    <source>
        <dbReference type="ARBA" id="ARBA00022737"/>
    </source>
</evidence>
<dbReference type="InterPro" id="IPR013858">
    <property type="entry name" value="Peptidase_M10B_C"/>
</dbReference>
<dbReference type="SUPFAM" id="SSF55486">
    <property type="entry name" value="Metalloproteases ('zincins'), catalytic domain"/>
    <property type="match status" value="1"/>
</dbReference>
<dbReference type="InterPro" id="IPR011049">
    <property type="entry name" value="Serralysin-like_metalloprot_C"/>
</dbReference>
<accession>A0ABV7AUW3</accession>
<dbReference type="CDD" id="cd04277">
    <property type="entry name" value="ZnMc_serralysin_like"/>
    <property type="match status" value="1"/>
</dbReference>
<reference evidence="6" key="1">
    <citation type="journal article" date="2019" name="Int. J. Syst. Evol. Microbiol.">
        <title>The Global Catalogue of Microorganisms (GCM) 10K type strain sequencing project: providing services to taxonomists for standard genome sequencing and annotation.</title>
        <authorList>
            <consortium name="The Broad Institute Genomics Platform"/>
            <consortium name="The Broad Institute Genome Sequencing Center for Infectious Disease"/>
            <person name="Wu L."/>
            <person name="Ma J."/>
        </authorList>
    </citation>
    <scope>NUCLEOTIDE SEQUENCE [LARGE SCALE GENOMIC DNA]</scope>
    <source>
        <strain evidence="6">KCTC 62195</strain>
    </source>
</reference>
<evidence type="ECO:0000256" key="1">
    <source>
        <dbReference type="ARBA" id="ARBA00004613"/>
    </source>
</evidence>
<protein>
    <submittedName>
        <fullName evidence="5">M10 family metallopeptidase</fullName>
    </submittedName>
</protein>
<dbReference type="InterPro" id="IPR006026">
    <property type="entry name" value="Peptidase_Metallo"/>
</dbReference>
<dbReference type="Proteomes" id="UP001595457">
    <property type="component" value="Unassembled WGS sequence"/>
</dbReference>
<evidence type="ECO:0000313" key="5">
    <source>
        <dbReference type="EMBL" id="MFC2972640.1"/>
    </source>
</evidence>
<dbReference type="Gene3D" id="2.150.10.10">
    <property type="entry name" value="Serralysin-like metalloprotease, C-terminal"/>
    <property type="match status" value="1"/>
</dbReference>
<dbReference type="SUPFAM" id="SSF51120">
    <property type="entry name" value="beta-Roll"/>
    <property type="match status" value="1"/>
</dbReference>
<sequence length="428" mass="45438">MVPNQKDPNYISALLADWGPIHESKDGDGRWLISYNFMSAAESGPEQAQSGFQALSEDQRAAVRQALDTIGAYINVHFVEVAENGDLSYGRTEMPDGVGAYSYPTLGDIYFDREQSDWSPGSWQYQTILHETGHILGLEHPGDYNGADGKLVDNHFSDPEAVGNTAYTLMSYQDYGTHYAVTPMLYDVAALQQLYGAAPAGAGDDSYRLAIGDSGPAGRFTLYDSGGTDTLVADSRRPQLIDLGEGHFSRNLDDGEYAFSIAYGTAIENATGSPFDDQLIGNGLGNLLDGGGGSDILSGGGGADIFRFSQYQDSFRNAGSNQNHVDTIQDFTSDDRIDVSALGFTGLGSGYDHTLSVVPSGDGSQTYLRDLAGDASGNRFEVALQGDHQQLAADDFIFAPAPSAVAAEAPGVELGLLGVADQPADMLA</sequence>